<gene>
    <name evidence="2" type="ORF">K0504_12030</name>
</gene>
<dbReference type="InterPro" id="IPR014756">
    <property type="entry name" value="Ig_E-set"/>
</dbReference>
<dbReference type="SUPFAM" id="SSF81296">
    <property type="entry name" value="E set domains"/>
    <property type="match status" value="1"/>
</dbReference>
<dbReference type="EMBL" id="JAHZSS010000014">
    <property type="protein sequence ID" value="MBW8191765.1"/>
    <property type="molecule type" value="Genomic_DNA"/>
</dbReference>
<sequence length="108" mass="12099">MSTKKQFLKSKPVVKVTFEISAEAAQGASEAFLLCEATDWAKEPMKKFKAGHFKTTLNLPTDDKADYEYRYCLVLEDGTEKYDNDWEADSYRPNGSGEENSVVSVTAS</sequence>
<dbReference type="RefSeq" id="WP_220104441.1">
    <property type="nucleotide sequence ID" value="NZ_JAHZSS010000014.1"/>
</dbReference>
<dbReference type="Proteomes" id="UP001166251">
    <property type="component" value="Unassembled WGS sequence"/>
</dbReference>
<accession>A0ABS7EHR9</accession>
<dbReference type="CDD" id="cd07184">
    <property type="entry name" value="E_set_Isoamylase_like_N"/>
    <property type="match status" value="1"/>
</dbReference>
<dbReference type="Gene3D" id="2.60.40.10">
    <property type="entry name" value="Immunoglobulins"/>
    <property type="match status" value="1"/>
</dbReference>
<evidence type="ECO:0000313" key="3">
    <source>
        <dbReference type="Proteomes" id="UP001166251"/>
    </source>
</evidence>
<reference evidence="2" key="1">
    <citation type="submission" date="2021-07" db="EMBL/GenBank/DDBJ databases">
        <title>Neiella marina sp. nov., isolated from the intestinal content of sea cucumber Apostichopus japonicus.</title>
        <authorList>
            <person name="Bai X."/>
        </authorList>
    </citation>
    <scope>NUCLEOTIDE SEQUENCE</scope>
    <source>
        <strain evidence="2">126</strain>
    </source>
</reference>
<feature type="compositionally biased region" description="Polar residues" evidence="1">
    <location>
        <begin position="97"/>
        <end position="108"/>
    </location>
</feature>
<keyword evidence="3" id="KW-1185">Reference proteome</keyword>
<comment type="caution">
    <text evidence="2">The sequence shown here is derived from an EMBL/GenBank/DDBJ whole genome shotgun (WGS) entry which is preliminary data.</text>
</comment>
<protein>
    <submittedName>
        <fullName evidence="2">Isoamylase early set domain-containing protein</fullName>
    </submittedName>
</protein>
<proteinExistence type="predicted"/>
<dbReference type="InterPro" id="IPR013783">
    <property type="entry name" value="Ig-like_fold"/>
</dbReference>
<evidence type="ECO:0000256" key="1">
    <source>
        <dbReference type="SAM" id="MobiDB-lite"/>
    </source>
</evidence>
<name>A0ABS7EHR9_9GAMM</name>
<evidence type="ECO:0000313" key="2">
    <source>
        <dbReference type="EMBL" id="MBW8191765.1"/>
    </source>
</evidence>
<feature type="region of interest" description="Disordered" evidence="1">
    <location>
        <begin position="84"/>
        <end position="108"/>
    </location>
</feature>
<organism evidence="2 3">
    <name type="scientific">Neiella holothuriorum</name>
    <dbReference type="NCBI Taxonomy" id="2870530"/>
    <lineage>
        <taxon>Bacteria</taxon>
        <taxon>Pseudomonadati</taxon>
        <taxon>Pseudomonadota</taxon>
        <taxon>Gammaproteobacteria</taxon>
        <taxon>Alteromonadales</taxon>
        <taxon>Echinimonadaceae</taxon>
        <taxon>Neiella</taxon>
    </lineage>
</organism>